<dbReference type="EMBL" id="FUXI01000002">
    <property type="protein sequence ID" value="SJZ39921.1"/>
    <property type="molecule type" value="Genomic_DNA"/>
</dbReference>
<dbReference type="InterPro" id="IPR042002">
    <property type="entry name" value="Sortase_C"/>
</dbReference>
<dbReference type="AlphaFoldDB" id="A0A1T4KBY7"/>
<dbReference type="Gene3D" id="2.40.260.10">
    <property type="entry name" value="Sortase"/>
    <property type="match status" value="1"/>
</dbReference>
<keyword evidence="3" id="KW-1133">Transmembrane helix</keyword>
<evidence type="ECO:0000313" key="5">
    <source>
        <dbReference type="Proteomes" id="UP000190328"/>
    </source>
</evidence>
<keyword evidence="5" id="KW-1185">Reference proteome</keyword>
<gene>
    <name evidence="4" type="ORF">SAMN02745116_00180</name>
</gene>
<evidence type="ECO:0000256" key="3">
    <source>
        <dbReference type="SAM" id="Phobius"/>
    </source>
</evidence>
<evidence type="ECO:0000256" key="1">
    <source>
        <dbReference type="ARBA" id="ARBA00022801"/>
    </source>
</evidence>
<feature type="active site" description="Proton donor/acceptor" evidence="2">
    <location>
        <position position="162"/>
    </location>
</feature>
<dbReference type="OrthoDB" id="1648028at2"/>
<proteinExistence type="predicted"/>
<organism evidence="4 5">
    <name type="scientific">Pilibacter termitis</name>
    <dbReference type="NCBI Taxonomy" id="263852"/>
    <lineage>
        <taxon>Bacteria</taxon>
        <taxon>Bacillati</taxon>
        <taxon>Bacillota</taxon>
        <taxon>Bacilli</taxon>
        <taxon>Lactobacillales</taxon>
        <taxon>Enterococcaceae</taxon>
        <taxon>Pilibacter</taxon>
    </lineage>
</organism>
<keyword evidence="3" id="KW-0472">Membrane</keyword>
<dbReference type="Proteomes" id="UP000190328">
    <property type="component" value="Unassembled WGS sequence"/>
</dbReference>
<accession>A0A1T4KBY7</accession>
<keyword evidence="1" id="KW-0378">Hydrolase</keyword>
<dbReference type="SUPFAM" id="SSF63817">
    <property type="entry name" value="Sortase"/>
    <property type="match status" value="1"/>
</dbReference>
<feature type="transmembrane region" description="Helical" evidence="3">
    <location>
        <begin position="263"/>
        <end position="289"/>
    </location>
</feature>
<dbReference type="RefSeq" id="WP_078806158.1">
    <property type="nucleotide sequence ID" value="NZ_FUXI01000002.1"/>
</dbReference>
<dbReference type="InterPro" id="IPR023365">
    <property type="entry name" value="Sortase_dom-sf"/>
</dbReference>
<dbReference type="NCBIfam" id="NF033745">
    <property type="entry name" value="class_C_sortase"/>
    <property type="match status" value="1"/>
</dbReference>
<reference evidence="4 5" key="1">
    <citation type="submission" date="2017-02" db="EMBL/GenBank/DDBJ databases">
        <authorList>
            <person name="Peterson S.W."/>
        </authorList>
    </citation>
    <scope>NUCLEOTIDE SEQUENCE [LARGE SCALE GENOMIC DNA]</scope>
    <source>
        <strain evidence="4 5">ATCC BAA-1030</strain>
    </source>
</reference>
<sequence>MARKKKKNGIKRNAMKQFVFKIFLVLAFLVFFSITIYPFVTDALNNLLDTAILHHYQDKATNAYQKAQEEKYEEESKKERLRTRALEDPFSEESLENAEVKTHSTEFYFEHTIGVVYIPKIKQQLPIFDSTKEDFLSKGAAWLAYSSFPKGGVDRHTVISAHRGLPTASLFTDLDKLERGDVFVIMVGKEHLAYKVVDINIVKPEDTSKTRIQKGRDLTTLLTCTPYMVNTHRLLVTGERTTLLPDTQKMTEDIDKYQLLKQFGLVSGVVMTLSLCIIYLYYALLTLLIRGNRYDLTFRVFDRDHALEIPLYATTFGLYDKKGKRTIKRNGEPIICQVDEETGVVHIPNLPGMKYRLKALYVPETHYPLPEMKIFVDKRRDKIMQIKPRRKLKQSQFTQKRVNKMLHVWIGAKSLDAIRKVEVKGYEK</sequence>
<dbReference type="NCBIfam" id="TIGR01076">
    <property type="entry name" value="sortase_fam"/>
    <property type="match status" value="1"/>
</dbReference>
<dbReference type="CDD" id="cd05827">
    <property type="entry name" value="Sortase_C"/>
    <property type="match status" value="1"/>
</dbReference>
<feature type="transmembrane region" description="Helical" evidence="3">
    <location>
        <begin position="20"/>
        <end position="40"/>
    </location>
</feature>
<dbReference type="Pfam" id="PF04203">
    <property type="entry name" value="Sortase"/>
    <property type="match status" value="1"/>
</dbReference>
<dbReference type="STRING" id="263852.SAMN02745116_00180"/>
<evidence type="ECO:0000256" key="2">
    <source>
        <dbReference type="PIRSR" id="PIRSR605754-1"/>
    </source>
</evidence>
<dbReference type="InterPro" id="IPR005754">
    <property type="entry name" value="Sortase"/>
</dbReference>
<feature type="active site" description="Acyl-thioester intermediate" evidence="2">
    <location>
        <position position="224"/>
    </location>
</feature>
<protein>
    <submittedName>
        <fullName evidence="4">Sortase A</fullName>
    </submittedName>
</protein>
<evidence type="ECO:0000313" key="4">
    <source>
        <dbReference type="EMBL" id="SJZ39921.1"/>
    </source>
</evidence>
<name>A0A1T4KBY7_9ENTE</name>
<keyword evidence="3" id="KW-0812">Transmembrane</keyword>
<dbReference type="GO" id="GO:0016787">
    <property type="term" value="F:hydrolase activity"/>
    <property type="evidence" value="ECO:0007669"/>
    <property type="project" value="UniProtKB-KW"/>
</dbReference>